<gene>
    <name evidence="7" type="ORF">ASPZODRAFT_103600</name>
</gene>
<keyword evidence="1" id="KW-0479">Metal-binding</keyword>
<dbReference type="Gene3D" id="3.40.50.300">
    <property type="entry name" value="P-loop containing nucleotide triphosphate hydrolases"/>
    <property type="match status" value="1"/>
</dbReference>
<dbReference type="InterPro" id="IPR054471">
    <property type="entry name" value="GPIID_WHD"/>
</dbReference>
<dbReference type="RefSeq" id="XP_022577720.1">
    <property type="nucleotide sequence ID" value="XM_022720841.1"/>
</dbReference>
<keyword evidence="4" id="KW-0862">Zinc</keyword>
<dbReference type="PANTHER" id="PTHR10039">
    <property type="entry name" value="AMELOGENIN"/>
    <property type="match status" value="1"/>
</dbReference>
<protein>
    <recommendedName>
        <fullName evidence="6">C2H2-type domain-containing protein</fullName>
    </recommendedName>
</protein>
<dbReference type="PROSITE" id="PS00028">
    <property type="entry name" value="ZINC_FINGER_C2H2_1"/>
    <property type="match status" value="2"/>
</dbReference>
<dbReference type="InterPro" id="IPR027417">
    <property type="entry name" value="P-loop_NTPase"/>
</dbReference>
<dbReference type="Pfam" id="PF00096">
    <property type="entry name" value="zf-C2H2"/>
    <property type="match status" value="1"/>
</dbReference>
<feature type="domain" description="C2H2-type" evidence="6">
    <location>
        <begin position="909"/>
        <end position="931"/>
    </location>
</feature>
<evidence type="ECO:0000256" key="2">
    <source>
        <dbReference type="ARBA" id="ARBA00022737"/>
    </source>
</evidence>
<dbReference type="InterPro" id="IPR056884">
    <property type="entry name" value="NPHP3-like_N"/>
</dbReference>
<dbReference type="SMART" id="SM00355">
    <property type="entry name" value="ZnF_C2H2"/>
    <property type="match status" value="4"/>
</dbReference>
<evidence type="ECO:0000256" key="5">
    <source>
        <dbReference type="PROSITE-ProRule" id="PRU00042"/>
    </source>
</evidence>
<dbReference type="Pfam" id="PF22939">
    <property type="entry name" value="WHD_GPIID"/>
    <property type="match status" value="1"/>
</dbReference>
<organism evidence="7 8">
    <name type="scientific">Penicilliopsis zonata CBS 506.65</name>
    <dbReference type="NCBI Taxonomy" id="1073090"/>
    <lineage>
        <taxon>Eukaryota</taxon>
        <taxon>Fungi</taxon>
        <taxon>Dikarya</taxon>
        <taxon>Ascomycota</taxon>
        <taxon>Pezizomycotina</taxon>
        <taxon>Eurotiomycetes</taxon>
        <taxon>Eurotiomycetidae</taxon>
        <taxon>Eurotiales</taxon>
        <taxon>Aspergillaceae</taxon>
        <taxon>Penicilliopsis</taxon>
    </lineage>
</organism>
<accession>A0A1L9S7S7</accession>
<keyword evidence="2" id="KW-0677">Repeat</keyword>
<evidence type="ECO:0000256" key="1">
    <source>
        <dbReference type="ARBA" id="ARBA00022723"/>
    </source>
</evidence>
<keyword evidence="3 5" id="KW-0863">Zinc-finger</keyword>
<evidence type="ECO:0000259" key="6">
    <source>
        <dbReference type="PROSITE" id="PS50157"/>
    </source>
</evidence>
<dbReference type="GeneID" id="34607306"/>
<evidence type="ECO:0000313" key="8">
    <source>
        <dbReference type="Proteomes" id="UP000184188"/>
    </source>
</evidence>
<dbReference type="PROSITE" id="PS50157">
    <property type="entry name" value="ZINC_FINGER_C2H2_2"/>
    <property type="match status" value="2"/>
</dbReference>
<dbReference type="SUPFAM" id="SSF57667">
    <property type="entry name" value="beta-beta-alpha zinc fingers"/>
    <property type="match status" value="1"/>
</dbReference>
<dbReference type="OrthoDB" id="4223177at2759"/>
<dbReference type="SUPFAM" id="SSF52540">
    <property type="entry name" value="P-loop containing nucleoside triphosphate hydrolases"/>
    <property type="match status" value="1"/>
</dbReference>
<sequence length="936" mass="108966">MTHSRDIFQEALQKFKARLKADEEKKFKFTTLDDVRRTVQQIQQQQERTKTMQNMTRIMGFLEAVDQLGKVVDVFLNASSFIAFVWGPVKFLLLVSTTWAESLDTLLDAYRQIGELIPQLLQYKDLFEEDEGLRNILGHIYTDILEFHRKALRSFDGSGWRHVFKATWKTFNATFRHILEDLRRHRDFLSEQAQLIHYRHYRSDRQMLQSHVQKYELDRDRIFDEFRRGYNSQREQEYISAVQWISAPQMILDHEAFCEVRKECAGSGDWILQHHIIREWRDIDPPVSSIVWMNGIPGAGKTILASTIIQDCLRDQSVTSYFYCKGSDSQTNTTLSIYKGILSQLISQFRELVPYFRERQQKSGDVTLSSLELAKGLLKIAFQRIPRQCIIIDGLDECEPVHQNQILPFLKKCVEDYDGDDPGKLRILVVSQDTPSIFNFLKTTSIIRLKAQDNECDIRAYVKKRGSIIQVKHGLDDSQRKEIEDMTCIRARGMFLFAKLVMGNLERQTQKRNVVGEELTNFPNGLGEAYERIMSRMERDSSDDELKMARKLLGWMVCACRPMKWTEIQAVLSIYMDNEQIDFDSLKLRVHIRDICGSLVQVLPGERVELVHSTAKMHITGSNYIYEPLVQYHLTFSCLGYLTFDCFTTEEQNELDRYALDGYYVLQDYAIAEWANHLLAMLNYGTSLVSSITDTDVSLDHFNDILSSFVDIYEVTEADEVDEACKPFEGSPAHDNLLSLFDNIRRHRAKGPETRNDVSVEGLHRALVRVRGRIESLGSSTSLTSEKKKAFQSYYGEKVYKCPKLRCPFFYEGFTDGKTRDQHVKRHDRPYICSNLDCTGAQFGFVNAKDLEKHTKQWHPEITDLESKFNEVKPIKGQAKWACNLCDKRFTRRGNLNSHLLNHTGERPFACRECGRAFTREHDRSRHEKIHERRLR</sequence>
<dbReference type="PANTHER" id="PTHR10039:SF14">
    <property type="entry name" value="NACHT DOMAIN-CONTAINING PROTEIN"/>
    <property type="match status" value="1"/>
</dbReference>
<dbReference type="FunFam" id="3.30.160.60:FF:002343">
    <property type="entry name" value="Zinc finger protein 33A"/>
    <property type="match status" value="1"/>
</dbReference>
<dbReference type="GO" id="GO:0008270">
    <property type="term" value="F:zinc ion binding"/>
    <property type="evidence" value="ECO:0007669"/>
    <property type="project" value="UniProtKB-KW"/>
</dbReference>
<evidence type="ECO:0000256" key="4">
    <source>
        <dbReference type="ARBA" id="ARBA00022833"/>
    </source>
</evidence>
<dbReference type="Gene3D" id="3.30.160.60">
    <property type="entry name" value="Classic Zinc Finger"/>
    <property type="match status" value="2"/>
</dbReference>
<proteinExistence type="predicted"/>
<dbReference type="AlphaFoldDB" id="A0A1L9S7S7"/>
<evidence type="ECO:0000313" key="7">
    <source>
        <dbReference type="EMBL" id="OJJ43210.1"/>
    </source>
</evidence>
<dbReference type="Pfam" id="PF24883">
    <property type="entry name" value="NPHP3_N"/>
    <property type="match status" value="1"/>
</dbReference>
<feature type="domain" description="C2H2-type" evidence="6">
    <location>
        <begin position="881"/>
        <end position="908"/>
    </location>
</feature>
<evidence type="ECO:0000256" key="3">
    <source>
        <dbReference type="ARBA" id="ARBA00022771"/>
    </source>
</evidence>
<dbReference type="VEuPathDB" id="FungiDB:ASPZODRAFT_103600"/>
<dbReference type="EMBL" id="KV878353">
    <property type="protein sequence ID" value="OJJ43210.1"/>
    <property type="molecule type" value="Genomic_DNA"/>
</dbReference>
<dbReference type="InterPro" id="IPR056125">
    <property type="entry name" value="DUF7708"/>
</dbReference>
<dbReference type="InterPro" id="IPR036236">
    <property type="entry name" value="Znf_C2H2_sf"/>
</dbReference>
<dbReference type="STRING" id="1073090.A0A1L9S7S7"/>
<reference evidence="8" key="1">
    <citation type="journal article" date="2017" name="Genome Biol.">
        <title>Comparative genomics reveals high biological diversity and specific adaptations in the industrially and medically important fungal genus Aspergillus.</title>
        <authorList>
            <person name="de Vries R.P."/>
            <person name="Riley R."/>
            <person name="Wiebenga A."/>
            <person name="Aguilar-Osorio G."/>
            <person name="Amillis S."/>
            <person name="Uchima C.A."/>
            <person name="Anderluh G."/>
            <person name="Asadollahi M."/>
            <person name="Askin M."/>
            <person name="Barry K."/>
            <person name="Battaglia E."/>
            <person name="Bayram O."/>
            <person name="Benocci T."/>
            <person name="Braus-Stromeyer S.A."/>
            <person name="Caldana C."/>
            <person name="Canovas D."/>
            <person name="Cerqueira G.C."/>
            <person name="Chen F."/>
            <person name="Chen W."/>
            <person name="Choi C."/>
            <person name="Clum A."/>
            <person name="Dos Santos R.A."/>
            <person name="Damasio A.R."/>
            <person name="Diallinas G."/>
            <person name="Emri T."/>
            <person name="Fekete E."/>
            <person name="Flipphi M."/>
            <person name="Freyberg S."/>
            <person name="Gallo A."/>
            <person name="Gournas C."/>
            <person name="Habgood R."/>
            <person name="Hainaut M."/>
            <person name="Harispe M.L."/>
            <person name="Henrissat B."/>
            <person name="Hilden K.S."/>
            <person name="Hope R."/>
            <person name="Hossain A."/>
            <person name="Karabika E."/>
            <person name="Karaffa L."/>
            <person name="Karanyi Z."/>
            <person name="Krasevec N."/>
            <person name="Kuo A."/>
            <person name="Kusch H."/>
            <person name="LaButti K."/>
            <person name="Lagendijk E.L."/>
            <person name="Lapidus A."/>
            <person name="Levasseur A."/>
            <person name="Lindquist E."/>
            <person name="Lipzen A."/>
            <person name="Logrieco A.F."/>
            <person name="MacCabe A."/>
            <person name="Maekelae M.R."/>
            <person name="Malavazi I."/>
            <person name="Melin P."/>
            <person name="Meyer V."/>
            <person name="Mielnichuk N."/>
            <person name="Miskei M."/>
            <person name="Molnar A.P."/>
            <person name="Mule G."/>
            <person name="Ngan C.Y."/>
            <person name="Orejas M."/>
            <person name="Orosz E."/>
            <person name="Ouedraogo J.P."/>
            <person name="Overkamp K.M."/>
            <person name="Park H.-S."/>
            <person name="Perrone G."/>
            <person name="Piumi F."/>
            <person name="Punt P.J."/>
            <person name="Ram A.F."/>
            <person name="Ramon A."/>
            <person name="Rauscher S."/>
            <person name="Record E."/>
            <person name="Riano-Pachon D.M."/>
            <person name="Robert V."/>
            <person name="Roehrig J."/>
            <person name="Ruller R."/>
            <person name="Salamov A."/>
            <person name="Salih N.S."/>
            <person name="Samson R.A."/>
            <person name="Sandor E."/>
            <person name="Sanguinetti M."/>
            <person name="Schuetze T."/>
            <person name="Sepcic K."/>
            <person name="Shelest E."/>
            <person name="Sherlock G."/>
            <person name="Sophianopoulou V."/>
            <person name="Squina F.M."/>
            <person name="Sun H."/>
            <person name="Susca A."/>
            <person name="Todd R.B."/>
            <person name="Tsang A."/>
            <person name="Unkles S.E."/>
            <person name="van de Wiele N."/>
            <person name="van Rossen-Uffink D."/>
            <person name="Oliveira J.V."/>
            <person name="Vesth T.C."/>
            <person name="Visser J."/>
            <person name="Yu J.-H."/>
            <person name="Zhou M."/>
            <person name="Andersen M.R."/>
            <person name="Archer D.B."/>
            <person name="Baker S.E."/>
            <person name="Benoit I."/>
            <person name="Brakhage A.A."/>
            <person name="Braus G.H."/>
            <person name="Fischer R."/>
            <person name="Frisvad J.C."/>
            <person name="Goldman G.H."/>
            <person name="Houbraken J."/>
            <person name="Oakley B."/>
            <person name="Pocsi I."/>
            <person name="Scazzocchio C."/>
            <person name="Seiboth B."/>
            <person name="vanKuyk P.A."/>
            <person name="Wortman J."/>
            <person name="Dyer P.S."/>
            <person name="Grigoriev I.V."/>
        </authorList>
    </citation>
    <scope>NUCLEOTIDE SEQUENCE [LARGE SCALE GENOMIC DNA]</scope>
    <source>
        <strain evidence="8">CBS 506.65</strain>
    </source>
</reference>
<dbReference type="Proteomes" id="UP000184188">
    <property type="component" value="Unassembled WGS sequence"/>
</dbReference>
<dbReference type="InterPro" id="IPR013087">
    <property type="entry name" value="Znf_C2H2_type"/>
</dbReference>
<dbReference type="Pfam" id="PF24809">
    <property type="entry name" value="DUF7708"/>
    <property type="match status" value="1"/>
</dbReference>
<name>A0A1L9S7S7_9EURO</name>
<keyword evidence="8" id="KW-1185">Reference proteome</keyword>